<evidence type="ECO:0000313" key="1">
    <source>
        <dbReference type="EMBL" id="GKT27508.1"/>
    </source>
</evidence>
<evidence type="ECO:0000313" key="2">
    <source>
        <dbReference type="Proteomes" id="UP001057375"/>
    </source>
</evidence>
<sequence length="307" mass="34730">MKSAIYTSAKVKVFQFLHEMPSLYSPTRFLPHYSDVGYLSFYKDHKDRHPCLKLVEYPAFGYADVEVDEDNIDTNIESCRPKRIFFLNQANLVVFYPGSKFPYLFVYKPNPDVVVSLAFDSSIRNHFGKIFSKPSKHSSTEINEFDDYMLKACCELPEKDDDRESSKVVPKPDSLSIKALSKAKISSIIEDMHIVSKNDEASHCEDVFTDCLDSFGISLSESSYLVPSLTTKDTIETSMKDPSCLAYKYGQAMDALEEVFGGIGFSSAESRKPVIKNVITLISEGIPPKIAVEKLRSVFWNIEKVVR</sequence>
<reference evidence="1" key="1">
    <citation type="submission" date="2022-03" db="EMBL/GenBank/DDBJ databases">
        <title>Draft genome sequence of Aduncisulcus paluster, a free-living microaerophilic Fornicata.</title>
        <authorList>
            <person name="Yuyama I."/>
            <person name="Kume K."/>
            <person name="Tamura T."/>
            <person name="Inagaki Y."/>
            <person name="Hashimoto T."/>
        </authorList>
    </citation>
    <scope>NUCLEOTIDE SEQUENCE</scope>
    <source>
        <strain evidence="1">NY0171</strain>
    </source>
</reference>
<proteinExistence type="predicted"/>
<dbReference type="Proteomes" id="UP001057375">
    <property type="component" value="Unassembled WGS sequence"/>
</dbReference>
<accession>A0ABQ5K4M2</accession>
<gene>
    <name evidence="1" type="ORF">ADUPG1_000067</name>
</gene>
<comment type="caution">
    <text evidence="1">The sequence shown here is derived from an EMBL/GenBank/DDBJ whole genome shotgun (WGS) entry which is preliminary data.</text>
</comment>
<organism evidence="1 2">
    <name type="scientific">Aduncisulcus paluster</name>
    <dbReference type="NCBI Taxonomy" id="2918883"/>
    <lineage>
        <taxon>Eukaryota</taxon>
        <taxon>Metamonada</taxon>
        <taxon>Carpediemonas-like organisms</taxon>
        <taxon>Aduncisulcus</taxon>
    </lineage>
</organism>
<protein>
    <submittedName>
        <fullName evidence="1">Uncharacterized protein</fullName>
    </submittedName>
</protein>
<dbReference type="EMBL" id="BQXS01000022">
    <property type="protein sequence ID" value="GKT27508.1"/>
    <property type="molecule type" value="Genomic_DNA"/>
</dbReference>
<keyword evidence="2" id="KW-1185">Reference proteome</keyword>
<name>A0ABQ5K4M2_9EUKA</name>